<evidence type="ECO:0000313" key="2">
    <source>
        <dbReference type="Proteomes" id="UP001244011"/>
    </source>
</evidence>
<sequence length="104" mass="11178">MYAQKFRDAEIELRKKGRSLGGSIAEVLDSPASRICACFTKLGGLPEADGGLVHQMVRLAFDLGAEGTERYLCEMEGKLKRLDKVGGIWAGHGCLDNARPPSAA</sequence>
<keyword evidence="2" id="KW-1185">Reference proteome</keyword>
<gene>
    <name evidence="1" type="ORF">QBC33DRAFT_534089</name>
</gene>
<evidence type="ECO:0000313" key="1">
    <source>
        <dbReference type="EMBL" id="KAK1768900.1"/>
    </source>
</evidence>
<proteinExistence type="predicted"/>
<organism evidence="1 2">
    <name type="scientific">Phialemonium atrogriseum</name>
    <dbReference type="NCBI Taxonomy" id="1093897"/>
    <lineage>
        <taxon>Eukaryota</taxon>
        <taxon>Fungi</taxon>
        <taxon>Dikarya</taxon>
        <taxon>Ascomycota</taxon>
        <taxon>Pezizomycotina</taxon>
        <taxon>Sordariomycetes</taxon>
        <taxon>Sordariomycetidae</taxon>
        <taxon>Cephalothecales</taxon>
        <taxon>Cephalothecaceae</taxon>
        <taxon>Phialemonium</taxon>
    </lineage>
</organism>
<protein>
    <submittedName>
        <fullName evidence="1">Uncharacterized protein</fullName>
    </submittedName>
</protein>
<reference evidence="1" key="1">
    <citation type="submission" date="2023-06" db="EMBL/GenBank/DDBJ databases">
        <title>Genome-scale phylogeny and comparative genomics of the fungal order Sordariales.</title>
        <authorList>
            <consortium name="Lawrence Berkeley National Laboratory"/>
            <person name="Hensen N."/>
            <person name="Bonometti L."/>
            <person name="Westerberg I."/>
            <person name="Brannstrom I.O."/>
            <person name="Guillou S."/>
            <person name="Cros-Aarteil S."/>
            <person name="Calhoun S."/>
            <person name="Haridas S."/>
            <person name="Kuo A."/>
            <person name="Mondo S."/>
            <person name="Pangilinan J."/>
            <person name="Riley R."/>
            <person name="Labutti K."/>
            <person name="Andreopoulos B."/>
            <person name="Lipzen A."/>
            <person name="Chen C."/>
            <person name="Yanf M."/>
            <person name="Daum C."/>
            <person name="Ng V."/>
            <person name="Clum A."/>
            <person name="Steindorff A."/>
            <person name="Ohm R."/>
            <person name="Martin F."/>
            <person name="Silar P."/>
            <person name="Natvig D."/>
            <person name="Lalanne C."/>
            <person name="Gautier V."/>
            <person name="Ament-Velasquez S.L."/>
            <person name="Kruys A."/>
            <person name="Hutchinson M.I."/>
            <person name="Powell A.J."/>
            <person name="Barry K."/>
            <person name="Miller A.N."/>
            <person name="Grigoriev I.V."/>
            <person name="Debuchy R."/>
            <person name="Gladieux P."/>
            <person name="Thoren M.H."/>
            <person name="Johannesson H."/>
        </authorList>
    </citation>
    <scope>NUCLEOTIDE SEQUENCE</scope>
    <source>
        <strain evidence="1">8032-3</strain>
    </source>
</reference>
<dbReference type="EMBL" id="MU839004">
    <property type="protein sequence ID" value="KAK1768900.1"/>
    <property type="molecule type" value="Genomic_DNA"/>
</dbReference>
<dbReference type="GeneID" id="85310702"/>
<accession>A0AAJ0FQ84</accession>
<comment type="caution">
    <text evidence="1">The sequence shown here is derived from an EMBL/GenBank/DDBJ whole genome shotgun (WGS) entry which is preliminary data.</text>
</comment>
<dbReference type="AlphaFoldDB" id="A0AAJ0FQ84"/>
<dbReference type="RefSeq" id="XP_060285113.1">
    <property type="nucleotide sequence ID" value="XM_060427515.1"/>
</dbReference>
<name>A0AAJ0FQ84_9PEZI</name>
<dbReference type="Proteomes" id="UP001244011">
    <property type="component" value="Unassembled WGS sequence"/>
</dbReference>